<keyword evidence="2" id="KW-0804">Transcription</keyword>
<sequence>MTPHPPSPGPHDHPDLDLIADLAEGLLPAASADELRAHLAGCPECADTSAALAEVSELLGGVEAPSLPDTVAARIDAALAAESAARSAVTPGAPRLPAPAGPHGAPGGAQGAPPPRPARPPAATGPGRTGRPRRRRTAALLLGTATALAGVLTLGGLLLARQDTTAGTAASDTGAHEPAVAGRPSAGGNGDGATKGLPEYRADNLPDRVRELLAAHGSSPRLGTESSGSGAGTVTAPGCVTAATGHPTDTPLATASGRYAGQTVTVLLFPAADRADRLDVYLVTPDCPGATVLLRDTVPAP</sequence>
<accession>A0ABP9DRP2</accession>
<dbReference type="Gene3D" id="1.10.10.1320">
    <property type="entry name" value="Anti-sigma factor, zinc-finger domain"/>
    <property type="match status" value="1"/>
</dbReference>
<feature type="region of interest" description="Disordered" evidence="3">
    <location>
        <begin position="168"/>
        <end position="200"/>
    </location>
</feature>
<evidence type="ECO:0000259" key="5">
    <source>
        <dbReference type="Pfam" id="PF13490"/>
    </source>
</evidence>
<feature type="transmembrane region" description="Helical" evidence="4">
    <location>
        <begin position="138"/>
        <end position="160"/>
    </location>
</feature>
<feature type="domain" description="Putative zinc-finger" evidence="5">
    <location>
        <begin position="17"/>
        <end position="46"/>
    </location>
</feature>
<comment type="caution">
    <text evidence="6">The sequence shown here is derived from an EMBL/GenBank/DDBJ whole genome shotgun (WGS) entry which is preliminary data.</text>
</comment>
<dbReference type="Pfam" id="PF13490">
    <property type="entry name" value="zf-HC2"/>
    <property type="match status" value="1"/>
</dbReference>
<dbReference type="InterPro" id="IPR041916">
    <property type="entry name" value="Anti_sigma_zinc_sf"/>
</dbReference>
<organism evidence="6 7">
    <name type="scientific">Kitasatospora terrestris</name>
    <dbReference type="NCBI Taxonomy" id="258051"/>
    <lineage>
        <taxon>Bacteria</taxon>
        <taxon>Bacillati</taxon>
        <taxon>Actinomycetota</taxon>
        <taxon>Actinomycetes</taxon>
        <taxon>Kitasatosporales</taxon>
        <taxon>Streptomycetaceae</taxon>
        <taxon>Kitasatospora</taxon>
    </lineage>
</organism>
<evidence type="ECO:0000313" key="6">
    <source>
        <dbReference type="EMBL" id="GAA4857957.1"/>
    </source>
</evidence>
<keyword evidence="4" id="KW-1133">Transmembrane helix</keyword>
<dbReference type="RefSeq" id="WP_345698174.1">
    <property type="nucleotide sequence ID" value="NZ_BAABIS010000001.1"/>
</dbReference>
<keyword evidence="1" id="KW-0805">Transcription regulation</keyword>
<evidence type="ECO:0000256" key="1">
    <source>
        <dbReference type="ARBA" id="ARBA00023015"/>
    </source>
</evidence>
<evidence type="ECO:0000256" key="2">
    <source>
        <dbReference type="ARBA" id="ARBA00023163"/>
    </source>
</evidence>
<dbReference type="InterPro" id="IPR027383">
    <property type="entry name" value="Znf_put"/>
</dbReference>
<evidence type="ECO:0000313" key="7">
    <source>
        <dbReference type="Proteomes" id="UP001501752"/>
    </source>
</evidence>
<evidence type="ECO:0000256" key="3">
    <source>
        <dbReference type="SAM" id="MobiDB-lite"/>
    </source>
</evidence>
<gene>
    <name evidence="6" type="ORF">GCM10023235_39570</name>
</gene>
<name>A0ABP9DRP2_9ACTN</name>
<keyword evidence="4" id="KW-0472">Membrane</keyword>
<proteinExistence type="predicted"/>
<dbReference type="Proteomes" id="UP001501752">
    <property type="component" value="Unassembled WGS sequence"/>
</dbReference>
<keyword evidence="4" id="KW-0812">Transmembrane</keyword>
<keyword evidence="7" id="KW-1185">Reference proteome</keyword>
<feature type="region of interest" description="Disordered" evidence="3">
    <location>
        <begin position="86"/>
        <end position="134"/>
    </location>
</feature>
<reference evidence="7" key="1">
    <citation type="journal article" date="2019" name="Int. J. Syst. Evol. Microbiol.">
        <title>The Global Catalogue of Microorganisms (GCM) 10K type strain sequencing project: providing services to taxonomists for standard genome sequencing and annotation.</title>
        <authorList>
            <consortium name="The Broad Institute Genomics Platform"/>
            <consortium name="The Broad Institute Genome Sequencing Center for Infectious Disease"/>
            <person name="Wu L."/>
            <person name="Ma J."/>
        </authorList>
    </citation>
    <scope>NUCLEOTIDE SEQUENCE [LARGE SCALE GENOMIC DNA]</scope>
    <source>
        <strain evidence="7">JCM 13006</strain>
    </source>
</reference>
<evidence type="ECO:0000256" key="4">
    <source>
        <dbReference type="SAM" id="Phobius"/>
    </source>
</evidence>
<protein>
    <recommendedName>
        <fullName evidence="5">Putative zinc-finger domain-containing protein</fullName>
    </recommendedName>
</protein>
<dbReference type="EMBL" id="BAABIS010000001">
    <property type="protein sequence ID" value="GAA4857957.1"/>
    <property type="molecule type" value="Genomic_DNA"/>
</dbReference>